<dbReference type="EMBL" id="PHWZ01000420">
    <property type="protein sequence ID" value="TEY40779.1"/>
    <property type="molecule type" value="Genomic_DNA"/>
</dbReference>
<protein>
    <recommendedName>
        <fullName evidence="3">Fungal N-terminal domain-containing protein</fullName>
    </recommendedName>
</protein>
<dbReference type="InterPro" id="IPR002110">
    <property type="entry name" value="Ankyrin_rpt"/>
</dbReference>
<dbReference type="SMART" id="SM00248">
    <property type="entry name" value="ANK"/>
    <property type="match status" value="1"/>
</dbReference>
<comment type="caution">
    <text evidence="1">The sequence shown here is derived from an EMBL/GenBank/DDBJ whole genome shotgun (WGS) entry which is preliminary data.</text>
</comment>
<dbReference type="OrthoDB" id="539213at2759"/>
<dbReference type="STRING" id="38488.A0A4Y8CRV4"/>
<dbReference type="AlphaFoldDB" id="A0A4Y8CRV4"/>
<organism evidence="1 2">
    <name type="scientific">Botryotinia calthae</name>
    <dbReference type="NCBI Taxonomy" id="38488"/>
    <lineage>
        <taxon>Eukaryota</taxon>
        <taxon>Fungi</taxon>
        <taxon>Dikarya</taxon>
        <taxon>Ascomycota</taxon>
        <taxon>Pezizomycotina</taxon>
        <taxon>Leotiomycetes</taxon>
        <taxon>Helotiales</taxon>
        <taxon>Sclerotiniaceae</taxon>
        <taxon>Botryotinia</taxon>
    </lineage>
</organism>
<reference evidence="1 2" key="1">
    <citation type="submission" date="2017-11" db="EMBL/GenBank/DDBJ databases">
        <title>Comparative genomics of Botrytis spp.</title>
        <authorList>
            <person name="Valero-Jimenez C.A."/>
            <person name="Tapia P."/>
            <person name="Veloso J."/>
            <person name="Silva-Moreno E."/>
            <person name="Staats M."/>
            <person name="Valdes J.H."/>
            <person name="Van Kan J.A.L."/>
        </authorList>
    </citation>
    <scope>NUCLEOTIDE SEQUENCE [LARGE SCALE GENOMIC DNA]</scope>
    <source>
        <strain evidence="1 2">MUCL2830</strain>
    </source>
</reference>
<accession>A0A4Y8CRV4</accession>
<sequence>MAEIGIIASGIGVASFGLQLMDGIRKLKQFWDEVKEAPKDIHDTLEELETLSLILSDIQKSDLNMPSIPSATATRCLELCRRGTDMLNTTVKDMNGAISKRRKIGSVKVVLKKDTLEKFRNRLREAQYMLMLSRQTYSDALQMEYHKLQMEAVQSNANRQLQEFEELKVSITRSVNVMSSTLLQSHDTVVYDSETKRPMRNRTRSRLDKKAKCFQGKFGIPQWFSSSSYTWDFSGYQAPSGWTFNFRQYYTVNYDSPTLKCVTKRDLSGLQVLLQNKKATPFDRSLYGVTLLDVASNNVDYDMCRFLLDQGADPNDSCATSALSFVIKYSSSPSIDVMQLLYPVTEVHSTSDNLLGVANCDSLAWLLGNIDPTFKEWSLEKRMMFALKACCRSIYVFDSTAEIVSLMLHKDQLNEVCCRMVARSYPRDIDCTFLSIELCCITRTVMDWLEENEESNMYSDSTQPRVGRSGFGTSDRFSKTKVATSIEFLERLIAAGSEIYRGGLLCSLLHRMCIIYAPDILRSWVCPVSVRLWLEILHESGIDLLQYGKVEHDDFMESTFEWELHLYISRNNSKIDWCIHAHLISFVYGPAIGDWKFWYSLDEPYPNYYENFQDFWKLVDHPERGMPGAWEEY</sequence>
<dbReference type="Proteomes" id="UP000297299">
    <property type="component" value="Unassembled WGS sequence"/>
</dbReference>
<name>A0A4Y8CRV4_9HELO</name>
<keyword evidence="2" id="KW-1185">Reference proteome</keyword>
<dbReference type="SUPFAM" id="SSF48403">
    <property type="entry name" value="Ankyrin repeat"/>
    <property type="match status" value="1"/>
</dbReference>
<dbReference type="Gene3D" id="1.25.40.20">
    <property type="entry name" value="Ankyrin repeat-containing domain"/>
    <property type="match status" value="1"/>
</dbReference>
<evidence type="ECO:0008006" key="3">
    <source>
        <dbReference type="Google" id="ProtNLM"/>
    </source>
</evidence>
<dbReference type="InterPro" id="IPR036770">
    <property type="entry name" value="Ankyrin_rpt-contain_sf"/>
</dbReference>
<evidence type="ECO:0000313" key="2">
    <source>
        <dbReference type="Proteomes" id="UP000297299"/>
    </source>
</evidence>
<proteinExistence type="predicted"/>
<evidence type="ECO:0000313" key="1">
    <source>
        <dbReference type="EMBL" id="TEY40779.1"/>
    </source>
</evidence>
<gene>
    <name evidence="1" type="ORF">BOTCAL_0421g00050</name>
</gene>